<evidence type="ECO:0000256" key="1">
    <source>
        <dbReference type="ARBA" id="ARBA00022801"/>
    </source>
</evidence>
<dbReference type="Gene3D" id="3.40.50.1820">
    <property type="entry name" value="alpha/beta hydrolase"/>
    <property type="match status" value="1"/>
</dbReference>
<dbReference type="Proteomes" id="UP000218811">
    <property type="component" value="Unassembled WGS sequence"/>
</dbReference>
<dbReference type="PANTHER" id="PTHR48081">
    <property type="entry name" value="AB HYDROLASE SUPERFAMILY PROTEIN C4A8.06C"/>
    <property type="match status" value="1"/>
</dbReference>
<gene>
    <name evidence="3" type="ORF">WOLCODRAFT_104472</name>
</gene>
<protein>
    <submittedName>
        <fullName evidence="3">Alpha/beta-hydrolase</fullName>
    </submittedName>
</protein>
<sequence>MVYELRQQLLKSIYLAIQNVTTYLVRFPIWFLTSLPRFLRPRRSWSFKKTFYLKYNRFYSEFGPIASRVGPLRAWPTYHSIPDIPGVKGIWLSPVPHLVVGDVKKWAEAAGVESVKIPGYWIDKAGHDTPIGEKPASGEKVVLYLHGGGLMSESAHPHSFMSIIPLSIMSQCASTKRALSVEYRLCEITPPANPFPTAIIDILAGYYYLIDIVGFAAEDIIIIGDSAGGHLALAFARYLVDNALELSSVMKIRPDPPSYSMILLSPWADLGTSHLTPGSPALTLSCDFLPDLRTGVLGALPDVYAADLGHDALESNPYLSPASLHLDAHSLFEGFPRTFIDAGNAERFVGMCRTLKDRMVADLGEDKVTYCEPSDALHDHLLNPFEEDQNLQTLREISAWLA</sequence>
<dbReference type="OMA" id="VEYHEFP"/>
<keyword evidence="1 3" id="KW-0378">Hydrolase</keyword>
<evidence type="ECO:0000313" key="4">
    <source>
        <dbReference type="Proteomes" id="UP000218811"/>
    </source>
</evidence>
<dbReference type="GO" id="GO:0016787">
    <property type="term" value="F:hydrolase activity"/>
    <property type="evidence" value="ECO:0007669"/>
    <property type="project" value="UniProtKB-KW"/>
</dbReference>
<evidence type="ECO:0000259" key="2">
    <source>
        <dbReference type="Pfam" id="PF07859"/>
    </source>
</evidence>
<evidence type="ECO:0000313" key="3">
    <source>
        <dbReference type="EMBL" id="PCH43961.1"/>
    </source>
</evidence>
<reference evidence="3 4" key="1">
    <citation type="journal article" date="2012" name="Science">
        <title>The Paleozoic origin of enzymatic lignin decomposition reconstructed from 31 fungal genomes.</title>
        <authorList>
            <person name="Floudas D."/>
            <person name="Binder M."/>
            <person name="Riley R."/>
            <person name="Barry K."/>
            <person name="Blanchette R.A."/>
            <person name="Henrissat B."/>
            <person name="Martinez A.T."/>
            <person name="Otillar R."/>
            <person name="Spatafora J.W."/>
            <person name="Yadav J.S."/>
            <person name="Aerts A."/>
            <person name="Benoit I."/>
            <person name="Boyd A."/>
            <person name="Carlson A."/>
            <person name="Copeland A."/>
            <person name="Coutinho P.M."/>
            <person name="de Vries R.P."/>
            <person name="Ferreira P."/>
            <person name="Findley K."/>
            <person name="Foster B."/>
            <person name="Gaskell J."/>
            <person name="Glotzer D."/>
            <person name="Gorecki P."/>
            <person name="Heitman J."/>
            <person name="Hesse C."/>
            <person name="Hori C."/>
            <person name="Igarashi K."/>
            <person name="Jurgens J.A."/>
            <person name="Kallen N."/>
            <person name="Kersten P."/>
            <person name="Kohler A."/>
            <person name="Kuees U."/>
            <person name="Kumar T.K.A."/>
            <person name="Kuo A."/>
            <person name="LaButti K."/>
            <person name="Larrondo L.F."/>
            <person name="Lindquist E."/>
            <person name="Ling A."/>
            <person name="Lombard V."/>
            <person name="Lucas S."/>
            <person name="Lundell T."/>
            <person name="Martin R."/>
            <person name="McLaughlin D.J."/>
            <person name="Morgenstern I."/>
            <person name="Morin E."/>
            <person name="Murat C."/>
            <person name="Nagy L.G."/>
            <person name="Nolan M."/>
            <person name="Ohm R.A."/>
            <person name="Patyshakuliyeva A."/>
            <person name="Rokas A."/>
            <person name="Ruiz-Duenas F.J."/>
            <person name="Sabat G."/>
            <person name="Salamov A."/>
            <person name="Samejima M."/>
            <person name="Schmutz J."/>
            <person name="Slot J.C."/>
            <person name="St John F."/>
            <person name="Stenlid J."/>
            <person name="Sun H."/>
            <person name="Sun S."/>
            <person name="Syed K."/>
            <person name="Tsang A."/>
            <person name="Wiebenga A."/>
            <person name="Young D."/>
            <person name="Pisabarro A."/>
            <person name="Eastwood D.C."/>
            <person name="Martin F."/>
            <person name="Cullen D."/>
            <person name="Grigoriev I.V."/>
            <person name="Hibbett D.S."/>
        </authorList>
    </citation>
    <scope>NUCLEOTIDE SEQUENCE [LARGE SCALE GENOMIC DNA]</scope>
    <source>
        <strain evidence="3 4">MD-104</strain>
    </source>
</reference>
<dbReference type="Pfam" id="PF07859">
    <property type="entry name" value="Abhydrolase_3"/>
    <property type="match status" value="1"/>
</dbReference>
<dbReference type="OrthoDB" id="2152029at2759"/>
<keyword evidence="4" id="KW-1185">Reference proteome</keyword>
<dbReference type="EMBL" id="KB468146">
    <property type="protein sequence ID" value="PCH43961.1"/>
    <property type="molecule type" value="Genomic_DNA"/>
</dbReference>
<dbReference type="InterPro" id="IPR029058">
    <property type="entry name" value="AB_hydrolase_fold"/>
</dbReference>
<name>A0A2H3JPY5_WOLCO</name>
<feature type="domain" description="Alpha/beta hydrolase fold-3" evidence="2">
    <location>
        <begin position="142"/>
        <end position="361"/>
    </location>
</feature>
<proteinExistence type="predicted"/>
<organism evidence="3 4">
    <name type="scientific">Wolfiporia cocos (strain MD-104)</name>
    <name type="common">Brown rot fungus</name>
    <dbReference type="NCBI Taxonomy" id="742152"/>
    <lineage>
        <taxon>Eukaryota</taxon>
        <taxon>Fungi</taxon>
        <taxon>Dikarya</taxon>
        <taxon>Basidiomycota</taxon>
        <taxon>Agaricomycotina</taxon>
        <taxon>Agaricomycetes</taxon>
        <taxon>Polyporales</taxon>
        <taxon>Phaeolaceae</taxon>
        <taxon>Wolfiporia</taxon>
    </lineage>
</organism>
<dbReference type="SUPFAM" id="SSF53474">
    <property type="entry name" value="alpha/beta-Hydrolases"/>
    <property type="match status" value="1"/>
</dbReference>
<dbReference type="PANTHER" id="PTHR48081:SF26">
    <property type="entry name" value="ALPHA_BETA HYDROLASE FOLD-3 DOMAIN-CONTAINING PROTEIN"/>
    <property type="match status" value="1"/>
</dbReference>
<dbReference type="InterPro" id="IPR013094">
    <property type="entry name" value="AB_hydrolase_3"/>
</dbReference>
<dbReference type="STRING" id="742152.A0A2H3JPY5"/>
<accession>A0A2H3JPY5</accession>
<dbReference type="InterPro" id="IPR050300">
    <property type="entry name" value="GDXG_lipolytic_enzyme"/>
</dbReference>
<dbReference type="AlphaFoldDB" id="A0A2H3JPY5"/>